<evidence type="ECO:0000256" key="2">
    <source>
        <dbReference type="SAM" id="MobiDB-lite"/>
    </source>
</evidence>
<dbReference type="EMBL" id="OV121138">
    <property type="protein sequence ID" value="CAH0560199.1"/>
    <property type="molecule type" value="Genomic_DNA"/>
</dbReference>
<feature type="region of interest" description="Disordered" evidence="2">
    <location>
        <begin position="863"/>
        <end position="909"/>
    </location>
</feature>
<protein>
    <submittedName>
        <fullName evidence="3">Uncharacterized protein</fullName>
    </submittedName>
</protein>
<gene>
    <name evidence="3" type="ORF">MELIAE_LOCUS9990</name>
</gene>
<feature type="region of interest" description="Disordered" evidence="2">
    <location>
        <begin position="148"/>
        <end position="295"/>
    </location>
</feature>
<keyword evidence="4" id="KW-1185">Reference proteome</keyword>
<feature type="region of interest" description="Disordered" evidence="2">
    <location>
        <begin position="1636"/>
        <end position="1664"/>
    </location>
</feature>
<feature type="region of interest" description="Disordered" evidence="2">
    <location>
        <begin position="451"/>
        <end position="510"/>
    </location>
</feature>
<feature type="region of interest" description="Disordered" evidence="2">
    <location>
        <begin position="738"/>
        <end position="851"/>
    </location>
</feature>
<feature type="region of interest" description="Disordered" evidence="2">
    <location>
        <begin position="1066"/>
        <end position="1087"/>
    </location>
</feature>
<feature type="compositionally biased region" description="Low complexity" evidence="2">
    <location>
        <begin position="1890"/>
        <end position="1912"/>
    </location>
</feature>
<feature type="compositionally biased region" description="Low complexity" evidence="2">
    <location>
        <begin position="1470"/>
        <end position="1480"/>
    </location>
</feature>
<feature type="compositionally biased region" description="Basic and acidic residues" evidence="2">
    <location>
        <begin position="200"/>
        <end position="218"/>
    </location>
</feature>
<feature type="region of interest" description="Disordered" evidence="2">
    <location>
        <begin position="1"/>
        <end position="85"/>
    </location>
</feature>
<feature type="compositionally biased region" description="Basic and acidic residues" evidence="2">
    <location>
        <begin position="1172"/>
        <end position="1184"/>
    </location>
</feature>
<feature type="compositionally biased region" description="Polar residues" evidence="2">
    <location>
        <begin position="1"/>
        <end position="56"/>
    </location>
</feature>
<name>A0A9P0BAJ0_BRAAE</name>
<feature type="region of interest" description="Disordered" evidence="2">
    <location>
        <begin position="1102"/>
        <end position="1213"/>
    </location>
</feature>
<evidence type="ECO:0000256" key="1">
    <source>
        <dbReference type="SAM" id="Coils"/>
    </source>
</evidence>
<feature type="coiled-coil region" evidence="1">
    <location>
        <begin position="1490"/>
        <end position="1517"/>
    </location>
</feature>
<sequence>MEVNESELTSNMGNVLSTSSEKNETVDSTPTSSTDAFTKNEENTTVSDDPISSTSSEVKEAPKIKDPTPSKTSTMDPDADMLGMEKGTGEKITEDVEDLVHDLESLLGESTDSFNISNIRKKNNLVKTAAMDDDLMKDIEAELQGTLESKEESMEVTAEPVKGTEVITMDEPDRVTNITSELPQKIEELPVKTPEISEEPASKKEENTNKVHDESSTKEEEESKEEDPITTKIEEEVQKQVSSKTEGDTETVDSKKEETVEEPDSQQEMPNKEDNKEKMDTTEETDVSENSSENLAKEVFEITELVEEIKDVEPIVEEIKDVEPIVEEPAEEESPKQEEIEEIVPIEESATSCTEVAEKEEEGFKIEEIIQEKEKTVATSTIIEEEENTETTIIEEDYKEKVSEPTIIEKDEEVSEPTITEEEEAKEEEHVTLEKDKKEIKISSEVEEMEVLEEPLENKVEESLTKDSEVIKEPMEDKETEAEKPVEAMETEDIAEEPLVKTEETSVETNVEEIVQEQSKIEEEKEYVEEIIDESQEMEEIAEPSQIVEESTQIKETPVAIEETAVESSKEVDMEEKPIKDQVDQVEVEEKPIEDQVVMEKNYEEAMDVQEDSSIVKEVVQEVLEEQKEEIINEKPIKETKSAIEEEVCEIQEEKSAIEENKVVIEETEIKEDAPLIEEEKPAIVEKKVGIEETSSEIKEDTPVIEDKPIIEEDNPSVEEQKTLNKSSGFVDIAEVFSDSFTSQENKEETPKTNENMEETNQKSEVISVASSESEIISETSTERRMCSSDSEIALSVSQDVPEVSSESNESAKGENAFENAENAQDKNLSEEEVEDVPTLQLDSSMEEDEDIEKDYEVVEMSDVPRVEELPQENKQIENKKVKSLFDTPNSSEASSPAVVEINDSTSDSVEEVKPQKSADEVHLAPSQPMDFHQNLETLRAVESLKSLCGTSDAYPEPSEDFTLRQAVESISQPFEAEPEAAIIEAADESSPEVVSDETDILIGAANDAQKNLHEGKKQKKSHEKEKEKHTGCDKPLSINVDEVKESKVYSPKLIIKPLKAPEDEITTTSNVESENREPLKMTITKQSDKMHSILKIYNPNEVQEVQDDSPEQTVPKLIIKTTNKEQGSPKLTRRAYHSPTSSTPRSGSPRVTGKEANNLSRGPKLIIKPVIKPDDEAKEERSPKLNIKPVRAPEESEQVHSPKLRIKPIVKPDELIEQTPKRHGEKVCSPKVTIKPVLKTHELEAKLEEDERIVLKTSPKVTIKPVVKPAEPEVKNEDDEVKERIVLKINKGNLTTPVKESRKRDHSEEKSEKLKKIKLKFSREGGQTHIVPSTEELKMEVEDNSVDNNDSVNTDNVSSVSTPDVRVNTGLYVLVTPLSTPDTTPTPRKRGRPRKIPLAVETPPMPSPAQEASRGPPSLPGDEAQPKSLEDKATPRAESGRPKRSCRGVSVCDTLGIKPRKPRGGGRGRASARGLGTRSNVPMKPEKEVKLSKARLKLLEKSAKEEELRKKEELALQGKIEVIEVKEITDKEAEIEETVKPLSEFSNIPIPSIEEANVDLTPDDSTPSPIVEEIKVLEKKSEDIVVVEAIIENPHKDEVTDILPEAMFEEETRMSADANSRAQTPAKQVIATPMEVEESQSSMHSTATVESGKTPAKNKGSRLEVHQDLDTHIIAAEQLAEYYWNNNGPFMLQEQVAQFLGIKSFKRKYPNVQRRFVDMQERDFIRESGLASEAMCDLGLTAVCCADILDIMYNDFQDKYEEYCKHQRDKQTKELINKQKAMCLAAIQDKNRLDLTEQAIHSAANWNASFNKNRKEQRKASMDLQTLTVNYPKGKIKQLNKPKIGHYPVSLVPGQFTDFYQEFTPTEINNLPINTMCYDPINVHESDSDSSGSDSDSDSSSSGSSSSGSCSDDGDCKVCVKIPQHQPIKKAAATSTK</sequence>
<accession>A0A9P0BAJ0</accession>
<feature type="region of interest" description="Disordered" evidence="2">
    <location>
        <begin position="1377"/>
        <end position="1490"/>
    </location>
</feature>
<reference evidence="3" key="1">
    <citation type="submission" date="2021-12" db="EMBL/GenBank/DDBJ databases">
        <authorList>
            <person name="King R."/>
        </authorList>
    </citation>
    <scope>NUCLEOTIDE SEQUENCE</scope>
</reference>
<dbReference type="OrthoDB" id="1903104at2759"/>
<feature type="region of interest" description="Disordered" evidence="2">
    <location>
        <begin position="1006"/>
        <end position="1038"/>
    </location>
</feature>
<feature type="compositionally biased region" description="Low complexity" evidence="2">
    <location>
        <begin position="764"/>
        <end position="780"/>
    </location>
</feature>
<feature type="compositionally biased region" description="Basic and acidic residues" evidence="2">
    <location>
        <begin position="456"/>
        <end position="487"/>
    </location>
</feature>
<feature type="region of interest" description="Disordered" evidence="2">
    <location>
        <begin position="565"/>
        <end position="587"/>
    </location>
</feature>
<feature type="compositionally biased region" description="Polar residues" evidence="2">
    <location>
        <begin position="788"/>
        <end position="811"/>
    </location>
</feature>
<feature type="compositionally biased region" description="Basic and acidic residues" evidence="2">
    <location>
        <begin position="270"/>
        <end position="281"/>
    </location>
</feature>
<feature type="region of interest" description="Disordered" evidence="2">
    <location>
        <begin position="1883"/>
        <end position="1915"/>
    </location>
</feature>
<feature type="compositionally biased region" description="Basic and acidic residues" evidence="2">
    <location>
        <begin position="1425"/>
        <end position="1442"/>
    </location>
</feature>
<feature type="compositionally biased region" description="Basic and acidic residues" evidence="2">
    <location>
        <begin position="226"/>
        <end position="238"/>
    </location>
</feature>
<feature type="region of interest" description="Disordered" evidence="2">
    <location>
        <begin position="537"/>
        <end position="556"/>
    </location>
</feature>
<feature type="compositionally biased region" description="Basic and acidic residues" evidence="2">
    <location>
        <begin position="1023"/>
        <end position="1033"/>
    </location>
</feature>
<keyword evidence="1" id="KW-0175">Coiled coil</keyword>
<organism evidence="3 4">
    <name type="scientific">Brassicogethes aeneus</name>
    <name type="common">Rape pollen beetle</name>
    <name type="synonym">Meligethes aeneus</name>
    <dbReference type="NCBI Taxonomy" id="1431903"/>
    <lineage>
        <taxon>Eukaryota</taxon>
        <taxon>Metazoa</taxon>
        <taxon>Ecdysozoa</taxon>
        <taxon>Arthropoda</taxon>
        <taxon>Hexapoda</taxon>
        <taxon>Insecta</taxon>
        <taxon>Pterygota</taxon>
        <taxon>Neoptera</taxon>
        <taxon>Endopterygota</taxon>
        <taxon>Coleoptera</taxon>
        <taxon>Polyphaga</taxon>
        <taxon>Cucujiformia</taxon>
        <taxon>Nitidulidae</taxon>
        <taxon>Meligethinae</taxon>
        <taxon>Brassicogethes</taxon>
    </lineage>
</organism>
<dbReference type="CDD" id="cd21085">
    <property type="entry name" value="WH_NTD_PHF10"/>
    <property type="match status" value="1"/>
</dbReference>
<feature type="compositionally biased region" description="Basic and acidic residues" evidence="2">
    <location>
        <begin position="400"/>
        <end position="409"/>
    </location>
</feature>
<dbReference type="Proteomes" id="UP001154078">
    <property type="component" value="Chromosome 7"/>
</dbReference>
<feature type="compositionally biased region" description="Acidic residues" evidence="2">
    <location>
        <begin position="410"/>
        <end position="426"/>
    </location>
</feature>
<feature type="region of interest" description="Disordered" evidence="2">
    <location>
        <begin position="400"/>
        <end position="432"/>
    </location>
</feature>
<proteinExistence type="predicted"/>
<feature type="compositionally biased region" description="Low complexity" evidence="2">
    <location>
        <begin position="1139"/>
        <end position="1151"/>
    </location>
</feature>
<feature type="compositionally biased region" description="Polar residues" evidence="2">
    <location>
        <begin position="1640"/>
        <end position="1652"/>
    </location>
</feature>
<feature type="compositionally biased region" description="Basic and acidic residues" evidence="2">
    <location>
        <begin position="1192"/>
        <end position="1201"/>
    </location>
</feature>
<feature type="compositionally biased region" description="Basic and acidic residues" evidence="2">
    <location>
        <begin position="57"/>
        <end position="68"/>
    </location>
</feature>
<evidence type="ECO:0000313" key="3">
    <source>
        <dbReference type="EMBL" id="CAH0560199.1"/>
    </source>
</evidence>
<feature type="compositionally biased region" description="Low complexity" evidence="2">
    <location>
        <begin position="1377"/>
        <end position="1387"/>
    </location>
</feature>
<feature type="region of interest" description="Disordered" evidence="2">
    <location>
        <begin position="321"/>
        <end position="340"/>
    </location>
</feature>
<feature type="compositionally biased region" description="Basic and acidic residues" evidence="2">
    <location>
        <begin position="568"/>
        <end position="587"/>
    </location>
</feature>
<evidence type="ECO:0000313" key="4">
    <source>
        <dbReference type="Proteomes" id="UP001154078"/>
    </source>
</evidence>